<comment type="caution">
    <text evidence="9">The sequence shown here is derived from an EMBL/GenBank/DDBJ whole genome shotgun (WGS) entry which is preliminary data.</text>
</comment>
<keyword evidence="2" id="KW-0217">Developmental protein</keyword>
<keyword evidence="5" id="KW-0238">DNA-binding</keyword>
<evidence type="ECO:0000256" key="3">
    <source>
        <dbReference type="ARBA" id="ARBA00022724"/>
    </source>
</evidence>
<organism evidence="9 10">
    <name type="scientific">Acropora cervicornis</name>
    <name type="common">Staghorn coral</name>
    <dbReference type="NCBI Taxonomy" id="6130"/>
    <lineage>
        <taxon>Eukaryota</taxon>
        <taxon>Metazoa</taxon>
        <taxon>Cnidaria</taxon>
        <taxon>Anthozoa</taxon>
        <taxon>Hexacorallia</taxon>
        <taxon>Scleractinia</taxon>
        <taxon>Astrocoeniina</taxon>
        <taxon>Acroporidae</taxon>
        <taxon>Acropora</taxon>
    </lineage>
</organism>
<dbReference type="GO" id="GO:0000981">
    <property type="term" value="F:DNA-binding transcription factor activity, RNA polymerase II-specific"/>
    <property type="evidence" value="ECO:0007669"/>
    <property type="project" value="TreeGrafter"/>
</dbReference>
<keyword evidence="10" id="KW-1185">Reference proteome</keyword>
<evidence type="ECO:0000256" key="7">
    <source>
        <dbReference type="ARBA" id="ARBA00023242"/>
    </source>
</evidence>
<dbReference type="InterPro" id="IPR009057">
    <property type="entry name" value="Homeodomain-like_sf"/>
</dbReference>
<dbReference type="PANTHER" id="PTHR45636">
    <property type="entry name" value="PAIRED BOX PROTEIN PAX-6-RELATED-RELATED"/>
    <property type="match status" value="1"/>
</dbReference>
<dbReference type="Gene3D" id="1.10.10.10">
    <property type="entry name" value="Winged helix-like DNA-binding domain superfamily/Winged helix DNA-binding domain"/>
    <property type="match status" value="1"/>
</dbReference>
<gene>
    <name evidence="9" type="ORF">P5673_030991</name>
</gene>
<keyword evidence="3" id="KW-0563">Paired box</keyword>
<dbReference type="Pfam" id="PF13358">
    <property type="entry name" value="DDE_3"/>
    <property type="match status" value="1"/>
</dbReference>
<dbReference type="InterPro" id="IPR038717">
    <property type="entry name" value="Tc1-like_DDE_dom"/>
</dbReference>
<dbReference type="InterPro" id="IPR043565">
    <property type="entry name" value="PAX_fam"/>
</dbReference>
<proteinExistence type="predicted"/>
<dbReference type="Proteomes" id="UP001249851">
    <property type="component" value="Unassembled WGS sequence"/>
</dbReference>
<dbReference type="EMBL" id="JARQWQ010000139">
    <property type="protein sequence ID" value="KAK2548744.1"/>
    <property type="molecule type" value="Genomic_DNA"/>
</dbReference>
<evidence type="ECO:0000256" key="5">
    <source>
        <dbReference type="ARBA" id="ARBA00023125"/>
    </source>
</evidence>
<keyword evidence="4" id="KW-0805">Transcription regulation</keyword>
<dbReference type="SMART" id="SM00351">
    <property type="entry name" value="PAX"/>
    <property type="match status" value="1"/>
</dbReference>
<dbReference type="InterPro" id="IPR001523">
    <property type="entry name" value="Paired_dom"/>
</dbReference>
<keyword evidence="6" id="KW-0804">Transcription</keyword>
<protein>
    <recommendedName>
        <fullName evidence="8">Paired domain-containing protein</fullName>
    </recommendedName>
</protein>
<accession>A0AAD9PTC6</accession>
<evidence type="ECO:0000313" key="10">
    <source>
        <dbReference type="Proteomes" id="UP001249851"/>
    </source>
</evidence>
<feature type="domain" description="Paired" evidence="8">
    <location>
        <begin position="62"/>
        <end position="153"/>
    </location>
</feature>
<evidence type="ECO:0000256" key="1">
    <source>
        <dbReference type="ARBA" id="ARBA00004123"/>
    </source>
</evidence>
<dbReference type="GO" id="GO:0005634">
    <property type="term" value="C:nucleus"/>
    <property type="evidence" value="ECO:0007669"/>
    <property type="project" value="UniProtKB-SubCell"/>
</dbReference>
<keyword evidence="7" id="KW-0539">Nucleus</keyword>
<dbReference type="AlphaFoldDB" id="A0AAD9PTC6"/>
<dbReference type="Pfam" id="PF00292">
    <property type="entry name" value="PAX"/>
    <property type="match status" value="1"/>
</dbReference>
<evidence type="ECO:0000259" key="8">
    <source>
        <dbReference type="SMART" id="SM00351"/>
    </source>
</evidence>
<dbReference type="GO" id="GO:0000978">
    <property type="term" value="F:RNA polymerase II cis-regulatory region sequence-specific DNA binding"/>
    <property type="evidence" value="ECO:0007669"/>
    <property type="project" value="TreeGrafter"/>
</dbReference>
<evidence type="ECO:0000256" key="6">
    <source>
        <dbReference type="ARBA" id="ARBA00023163"/>
    </source>
</evidence>
<evidence type="ECO:0000256" key="2">
    <source>
        <dbReference type="ARBA" id="ARBA00022473"/>
    </source>
</evidence>
<comment type="subcellular location">
    <subcellularLocation>
        <location evidence="1">Nucleus</location>
    </subcellularLocation>
</comment>
<reference evidence="9" key="2">
    <citation type="journal article" date="2023" name="Science">
        <title>Genomic signatures of disease resistance in endangered staghorn corals.</title>
        <authorList>
            <person name="Vollmer S.V."/>
            <person name="Selwyn J.D."/>
            <person name="Despard B.A."/>
            <person name="Roesel C.L."/>
        </authorList>
    </citation>
    <scope>NUCLEOTIDE SEQUENCE</scope>
    <source>
        <strain evidence="9">K2</strain>
    </source>
</reference>
<evidence type="ECO:0000256" key="4">
    <source>
        <dbReference type="ARBA" id="ARBA00023015"/>
    </source>
</evidence>
<dbReference type="InterPro" id="IPR036397">
    <property type="entry name" value="RNaseH_sf"/>
</dbReference>
<dbReference type="Gene3D" id="3.30.420.10">
    <property type="entry name" value="Ribonuclease H-like superfamily/Ribonuclease H"/>
    <property type="match status" value="1"/>
</dbReference>
<name>A0AAD9PTC6_ACRCE</name>
<dbReference type="PANTHER" id="PTHR45636:SF41">
    <property type="entry name" value="PAIRED BOX PROTEIN PAX-6-RELATED"/>
    <property type="match status" value="1"/>
</dbReference>
<reference evidence="9" key="1">
    <citation type="journal article" date="2023" name="G3 (Bethesda)">
        <title>Whole genome assembly and annotation of the endangered Caribbean coral Acropora cervicornis.</title>
        <authorList>
            <person name="Selwyn J.D."/>
            <person name="Vollmer S.V."/>
        </authorList>
    </citation>
    <scope>NUCLEOTIDE SEQUENCE</scope>
    <source>
        <strain evidence="9">K2</strain>
    </source>
</reference>
<dbReference type="InterPro" id="IPR036388">
    <property type="entry name" value="WH-like_DNA-bd_sf"/>
</dbReference>
<dbReference type="SUPFAM" id="SSF46689">
    <property type="entry name" value="Homeodomain-like"/>
    <property type="match status" value="1"/>
</dbReference>
<sequence length="345" mass="38741">MPDKTQEKLAYSTGSQPDDKTLKTRDILSIHKFALGVQSWFSTINANILTQWQSELPYIANIQLRVNANGGFYDNGRALPSLIRERILDLNHQGLGQHAIAREVRTSHTFIRNVQKHIKPSTYASGIQHRLLLDGVVHPNDLSGTSQINRRLREDLLFTKKKLTVSPLEAEKPGALDRQNEYLQAVSRYPASKLHFFDESSVIKTTGNRKYGNPKVGERAIEVQCYASNATFTINLLHSVVGVDYFNILQGPSNGLELLIFFDEALQVDRADGSAALELGDVVVMDNNCGFHHARHIEPLLRNVLNACGIKLIYQPSYSPHLNTVHVSTVSTKSNNFFNCTSYWQ</sequence>
<evidence type="ECO:0000313" key="9">
    <source>
        <dbReference type="EMBL" id="KAK2548744.1"/>
    </source>
</evidence>